<dbReference type="HOGENOM" id="CLU_014689_7_1_14"/>
<feature type="binding site" evidence="4">
    <location>
        <position position="266"/>
    </location>
    <ligand>
        <name>S-adenosyl-L-methionine</name>
        <dbReference type="ChEBI" id="CHEBI:59789"/>
    </ligand>
</feature>
<evidence type="ECO:0000313" key="7">
    <source>
        <dbReference type="Proteomes" id="UP000001845"/>
    </source>
</evidence>
<dbReference type="PANTHER" id="PTHR11061">
    <property type="entry name" value="RNA M5U METHYLTRANSFERASE"/>
    <property type="match status" value="1"/>
</dbReference>
<feature type="active site" evidence="5">
    <location>
        <position position="390"/>
    </location>
</feature>
<dbReference type="SUPFAM" id="SSF50249">
    <property type="entry name" value="Nucleic acid-binding proteins"/>
    <property type="match status" value="1"/>
</dbReference>
<dbReference type="Gene3D" id="2.40.50.140">
    <property type="entry name" value="Nucleic acid-binding proteins"/>
    <property type="match status" value="1"/>
</dbReference>
<dbReference type="Gene3D" id="2.40.50.1070">
    <property type="match status" value="1"/>
</dbReference>
<reference key="2">
    <citation type="submission" date="2010-03" db="EMBL/GenBank/DDBJ databases">
        <authorList>
            <person name="Ma Z."/>
            <person name="Wang X."/>
            <person name="Liu H."/>
        </authorList>
    </citation>
    <scope>NUCLEOTIDE SEQUENCE</scope>
    <source>
        <strain>MP145</strain>
    </source>
</reference>
<protein>
    <submittedName>
        <fullName evidence="6">Hypothetical RNA methyltransferase</fullName>
        <ecNumber evidence="6">2.1.1.-</ecNumber>
    </submittedName>
</protein>
<dbReference type="STRING" id="512564.MCRO_0637"/>
<dbReference type="PROSITE" id="PS01230">
    <property type="entry name" value="TRMA_1"/>
    <property type="match status" value="1"/>
</dbReference>
<dbReference type="InterPro" id="IPR030390">
    <property type="entry name" value="MeTrfase_TrmA_AS"/>
</dbReference>
<evidence type="ECO:0000313" key="6">
    <source>
        <dbReference type="EMBL" id="ADE19826.1"/>
    </source>
</evidence>
<dbReference type="InterPro" id="IPR010280">
    <property type="entry name" value="U5_MeTrfase_fam"/>
</dbReference>
<dbReference type="KEGG" id="mcd:MCRO_0637"/>
<feature type="binding site" evidence="4">
    <location>
        <position position="363"/>
    </location>
    <ligand>
        <name>S-adenosyl-L-methionine</name>
        <dbReference type="ChEBI" id="CHEBI:59789"/>
    </ligand>
</feature>
<dbReference type="PANTHER" id="PTHR11061:SF30">
    <property type="entry name" value="TRNA (URACIL(54)-C(5))-METHYLTRANSFERASE"/>
    <property type="match status" value="1"/>
</dbReference>
<dbReference type="InterPro" id="IPR029063">
    <property type="entry name" value="SAM-dependent_MTases_sf"/>
</dbReference>
<reference evidence="7" key="1">
    <citation type="submission" date="2010-03" db="EMBL/GenBank/DDBJ databases">
        <title>The complete genome of Mycoplasma crocodyli MP145.</title>
        <authorList>
            <person name="Glass J.I."/>
            <person name="Durkin A.S."/>
            <person name="Hostetler J."/>
            <person name="Jackson J."/>
            <person name="Johnson J."/>
            <person name="May M.A."/>
            <person name="Paralanov V."/>
            <person name="Radune D."/>
            <person name="Szczypinski B."/>
            <person name="Brown D.R."/>
        </authorList>
    </citation>
    <scope>NUCLEOTIDE SEQUENCE [LARGE SCALE GENOMIC DNA]</scope>
    <source>
        <strain evidence="7">ATCC 51981 / MP145</strain>
    </source>
</reference>
<gene>
    <name evidence="6" type="ordered locus">MCRO_0637</name>
</gene>
<feature type="binding site" evidence="4">
    <location>
        <position position="295"/>
    </location>
    <ligand>
        <name>S-adenosyl-L-methionine</name>
        <dbReference type="ChEBI" id="CHEBI:59789"/>
    </ligand>
</feature>
<evidence type="ECO:0000256" key="1">
    <source>
        <dbReference type="ARBA" id="ARBA00022603"/>
    </source>
</evidence>
<organism evidence="6 7">
    <name type="scientific">Mycoplasma crocodyli (strain ATCC 51981 / MP145)</name>
    <dbReference type="NCBI Taxonomy" id="512564"/>
    <lineage>
        <taxon>Bacteria</taxon>
        <taxon>Bacillati</taxon>
        <taxon>Mycoplasmatota</taxon>
        <taxon>Mollicutes</taxon>
        <taxon>Mycoplasmataceae</taxon>
        <taxon>Mycoplasma</taxon>
    </lineage>
</organism>
<dbReference type="InterPro" id="IPR012340">
    <property type="entry name" value="NA-bd_OB-fold"/>
</dbReference>
<keyword evidence="1 4" id="KW-0489">Methyltransferase</keyword>
<keyword evidence="7" id="KW-1185">Reference proteome</keyword>
<evidence type="ECO:0000256" key="2">
    <source>
        <dbReference type="ARBA" id="ARBA00022679"/>
    </source>
</evidence>
<sequence length="435" mass="50480">MNTLKVNDVIELEANDLSYECLGICFYNGLKIFVSGLFKGEKGKVRIFKLNKNIAFGYLEELIIKSKFRIFIPDKNSIISNAQPLLGIDYNEQYNFKKNLLETRLKWSLKFNDFVFNGLEKSHFETTTRNKIVVPLIVKNNLISLAMHAYKSNDLVDVKYISLASKNINDFLNKSIIFLNQNKITYISKIMVRENKYNELQVIFYNSKESNNINKNTFIEFIKNNKNIRQFWIVNEDGKLINLHNQDFHLELGGMSFKVDCNSFFQTNCDEFSYLINDAKKLIKNNEFKEIIELYCGVGSLGMLLSNKEQKLIGIEISESSIKNANQNKEINNLKNTTYYQGDAFDIIKKVNVNLKNNLIILDPPRAGLDKKLINFLAQNEAENVLYISCDLGTMIRDIKLFNELGYELLFIKGYDVFRNTSHIEMLSLIHKIKK</sequence>
<feature type="binding site" evidence="4">
    <location>
        <position position="316"/>
    </location>
    <ligand>
        <name>S-adenosyl-L-methionine</name>
        <dbReference type="ChEBI" id="CHEBI:59789"/>
    </ligand>
</feature>
<dbReference type="GO" id="GO:0070475">
    <property type="term" value="P:rRNA base methylation"/>
    <property type="evidence" value="ECO:0007669"/>
    <property type="project" value="TreeGrafter"/>
</dbReference>
<dbReference type="OrthoDB" id="9804590at2"/>
<comment type="similarity">
    <text evidence="4">Belongs to the class I-like SAM-binding methyltransferase superfamily. RNA M5U methyltransferase family.</text>
</comment>
<evidence type="ECO:0000256" key="4">
    <source>
        <dbReference type="PROSITE-ProRule" id="PRU01024"/>
    </source>
</evidence>
<name>D5E652_MYCCM</name>
<proteinExistence type="inferred from homology"/>
<dbReference type="Proteomes" id="UP000001845">
    <property type="component" value="Chromosome"/>
</dbReference>
<dbReference type="EC" id="2.1.1.-" evidence="6"/>
<accession>D5E652</accession>
<dbReference type="Gene3D" id="3.40.50.150">
    <property type="entry name" value="Vaccinia Virus protein VP39"/>
    <property type="match status" value="1"/>
</dbReference>
<reference evidence="6 7" key="3">
    <citation type="journal article" date="2011" name="J. Bacteriol.">
        <title>Genome sequences of Mycoplasma alligatoris A21JP2T and Mycoplasma crocodyli MP145T.</title>
        <authorList>
            <person name="Brown D.R."/>
            <person name="Farmerie W.G."/>
            <person name="May M."/>
            <person name="Benders G.A."/>
            <person name="Durkin A.S."/>
            <person name="Hlavinka K."/>
            <person name="Hostetler J."/>
            <person name="Jackson J."/>
            <person name="Johnson J."/>
            <person name="Miller R.H."/>
            <person name="Paralanov V."/>
            <person name="Radune D."/>
            <person name="Szczypinski B."/>
            <person name="Glass J.I."/>
        </authorList>
    </citation>
    <scope>NUCLEOTIDE SEQUENCE [LARGE SCALE GENOMIC DNA]</scope>
    <source>
        <strain evidence="7">ATCC 51981 / MP145</strain>
    </source>
</reference>
<evidence type="ECO:0000256" key="3">
    <source>
        <dbReference type="ARBA" id="ARBA00022691"/>
    </source>
</evidence>
<evidence type="ECO:0000256" key="5">
    <source>
        <dbReference type="PROSITE-ProRule" id="PRU10015"/>
    </source>
</evidence>
<keyword evidence="2 4" id="KW-0808">Transferase</keyword>
<dbReference type="EMBL" id="CP001991">
    <property type="protein sequence ID" value="ADE19826.1"/>
    <property type="molecule type" value="Genomic_DNA"/>
</dbReference>
<dbReference type="Pfam" id="PF05958">
    <property type="entry name" value="tRNA_U5-meth_tr"/>
    <property type="match status" value="1"/>
</dbReference>
<dbReference type="CDD" id="cd02440">
    <property type="entry name" value="AdoMet_MTases"/>
    <property type="match status" value="1"/>
</dbReference>
<keyword evidence="3 4" id="KW-0949">S-adenosyl-L-methionine</keyword>
<dbReference type="PROSITE" id="PS51687">
    <property type="entry name" value="SAM_MT_RNA_M5U"/>
    <property type="match status" value="1"/>
</dbReference>
<dbReference type="GO" id="GO:0070041">
    <property type="term" value="F:rRNA (uridine-C5-)-methyltransferase activity"/>
    <property type="evidence" value="ECO:0007669"/>
    <property type="project" value="TreeGrafter"/>
</dbReference>
<dbReference type="eggNOG" id="COG2265">
    <property type="taxonomic scope" value="Bacteria"/>
</dbReference>
<dbReference type="RefSeq" id="WP_013054602.1">
    <property type="nucleotide sequence ID" value="NC_014014.1"/>
</dbReference>
<dbReference type="AlphaFoldDB" id="D5E652"/>
<feature type="active site" description="Nucleophile" evidence="4">
    <location>
        <position position="390"/>
    </location>
</feature>
<dbReference type="SUPFAM" id="SSF53335">
    <property type="entry name" value="S-adenosyl-L-methionine-dependent methyltransferases"/>
    <property type="match status" value="1"/>
</dbReference>